<dbReference type="InterPro" id="IPR051954">
    <property type="entry name" value="tRNA_methyltransferase_THADA"/>
</dbReference>
<feature type="domain" description="DUF2428" evidence="4">
    <location>
        <begin position="698"/>
        <end position="935"/>
    </location>
</feature>
<dbReference type="Pfam" id="PF26523">
    <property type="entry name" value="Trm732_C"/>
    <property type="match status" value="1"/>
</dbReference>
<evidence type="ECO:0000256" key="2">
    <source>
        <dbReference type="ARBA" id="ARBA00022694"/>
    </source>
</evidence>
<dbReference type="Pfam" id="PF25151">
    <property type="entry name" value="TPR_Trm732_C"/>
    <property type="match status" value="1"/>
</dbReference>
<evidence type="ECO:0000313" key="8">
    <source>
        <dbReference type="Proteomes" id="UP000651452"/>
    </source>
</evidence>
<gene>
    <name evidence="7" type="ORF">EKO04_010497</name>
</gene>
<keyword evidence="2" id="KW-0819">tRNA processing</keyword>
<dbReference type="OrthoDB" id="73997at2759"/>
<organism evidence="7 8">
    <name type="scientific">Ascochyta lentis</name>
    <dbReference type="NCBI Taxonomy" id="205686"/>
    <lineage>
        <taxon>Eukaryota</taxon>
        <taxon>Fungi</taxon>
        <taxon>Dikarya</taxon>
        <taxon>Ascomycota</taxon>
        <taxon>Pezizomycotina</taxon>
        <taxon>Dothideomycetes</taxon>
        <taxon>Pleosporomycetidae</taxon>
        <taxon>Pleosporales</taxon>
        <taxon>Pleosporineae</taxon>
        <taxon>Didymellaceae</taxon>
        <taxon>Ascochyta</taxon>
    </lineage>
</organism>
<feature type="compositionally biased region" description="Low complexity" evidence="3">
    <location>
        <begin position="1561"/>
        <end position="1572"/>
    </location>
</feature>
<dbReference type="Proteomes" id="UP000651452">
    <property type="component" value="Unassembled WGS sequence"/>
</dbReference>
<dbReference type="InterPro" id="IPR056842">
    <property type="entry name" value="THADA-like_TPR_C"/>
</dbReference>
<evidence type="ECO:0000256" key="3">
    <source>
        <dbReference type="SAM" id="MobiDB-lite"/>
    </source>
</evidence>
<reference evidence="7" key="2">
    <citation type="submission" date="2020-09" db="EMBL/GenBank/DDBJ databases">
        <title>Reference genome assembly for Australian Ascochyta lentis isolate Al4.</title>
        <authorList>
            <person name="Lee R.C."/>
            <person name="Farfan-Caceres L.M."/>
            <person name="Debler J.W."/>
            <person name="Williams A.H."/>
            <person name="Henares B.M."/>
        </authorList>
    </citation>
    <scope>NUCLEOTIDE SEQUENCE</scope>
    <source>
        <strain evidence="7">Al4</strain>
    </source>
</reference>
<dbReference type="PANTHER" id="PTHR14387">
    <property type="entry name" value="THADA/DEATH RECEPTOR INTERACTING PROTEIN"/>
    <property type="match status" value="1"/>
</dbReference>
<evidence type="ECO:0000256" key="1">
    <source>
        <dbReference type="ARBA" id="ARBA00010409"/>
    </source>
</evidence>
<feature type="domain" description="tRNA (32-2'-O)-methyltransferase regulator THADA-like TPR repeats region" evidence="5">
    <location>
        <begin position="311"/>
        <end position="562"/>
    </location>
</feature>
<dbReference type="Pfam" id="PF10350">
    <property type="entry name" value="DUF2428"/>
    <property type="match status" value="1"/>
</dbReference>
<sequence>MAEVEGKPILPTPEKALRDLAKNASKAVPRFEEKEPIAGVKELHTLIDPLLETADLPDLNPGHRAAASNALCSIIECCQASKTEYARDAVLDDSIWLRLFNIYLQRSDDAKGKSMRQMLLLLTSVVTKNQSTRASELRLQAAATFVDIICDRQDRVKVKPALQGLAHFLLRDVVSIAQLLELYGAQSASNGLSEALSPQVLFKAFLTWVVHHDTSLSAGHLVKNFLIQARQLPDYATRGSSTVVSPLWIEPVVQTLHQWPDRLREFKANVFPHCFMPNIDEYLRFLSYLRFGVHVQSKGDLPQALRTYGSQTKNLDRSEEFKILLAALETGKELTIVRDIDYRVCDRIELQGNYLNLPDDIFGAWMSHSEPEVRLAGVFLSVHSTAITKPMTGGIFKSLRSNLIHLHADTDAYFRREVHGYTQKLFDRLRASTATLSKGLIKGRTPEQGRLAFPKEALQQQIPRAGTSSEDPLTESLAFIAWYARFLEWELRSTGTYQRRITALRSLILMLKSGVDPQVPHTQLSKSAQGELNWAHGLQISNKHLTRSLLDLVLDPFDDIREASISALQLSLAALPDAERNAVVISTLPRFVARAETMMLRTGRADHADGVARAYSLQFSVATTNSSDLQSPRFEVFEGLRKQLEETLQVARTNLSEAVNGRPVHGIFAALTYIVDQDGFYPSISKEPTDARHTWVQAHGDIITSFESLWSIVFNVLCADAPEGNVPEEMEEAASLDTREVLSYSWRGLKEASVLIRTIIIKATIGDDEQAMITPDVFERLGRLCFTQLLELRHRGAHSTVAQTFAAFCRRCATSKIPQLQALPEAWYQETLRSMQDKAGAITRRSAGIPTLMASIIAAEPEAGGKLLARAMNDLVNEATVEAQHTNIEESRLPQVHAINCIKEIFTTSKLSVASEAYIAQGLELAAKTLNSNIWPIRNCSLMLFKALIERLLGSSEAQDWKEQDRAKTSRFSYDNYPSLLSILSDLLDPAGPLKQTLENTSENSNPFDLHGAEGVFPALQILRQARPPTNAMGPIRASVEKLLASPHWHMRDMAARTVVSLLPSHEMYDAAFDMLRSGYSSTNQRHGVLLAVKYMMRKLVNDNISSASQSIEALLLELINCVERWFTHNRCSFIDTVFFDIVSTCGIAVLQRQESTTVLRAWNQLTSSIEVGPDYEMHVQGGSDSSLRIEALARLFVVDRTIVRPESLGTIVSEEYQSIGDALMLLATEDPDTCCAALETLETIIRKTSSNAPTKPISLLMAHVHRVVLNAVDPEVVSKAQSVLAEALDNESARTEFFTLVTDSQLLDTLSKLEDQCLSAPPSNTQSALHLLGSFIDHTYHTVPESHDLILASTARFIRLLRMTILDTNPFDTRFAAAQSVCALSHLWSSTTPTAQPSPLVLGLSLVVYDILQDDDDEIRDLGAQSVSTMLTTLSKTPTPPTVPLLATQQLLSHLPPLFPTSTGLATHALRRLSDSPARASLFKTPFATILAEEQKPNTALFAQEKQNLFKDDVLDALAWTNVLLTPTLLASLPGSVLEEAAKWTGNAIEVLNENYTSSPSASTCTTTAVAAKEKQGEKGEKQGEKGEKQGEKGETNGPLPWSSNPPLFTWHIRIICLTDVLLRARPSSTLKLQLARLVEAMKKAGGHGGLVQRAEGVLEGDVLRRLGVVRGWSGWRRGMRGWGGGGES</sequence>
<reference evidence="7" key="1">
    <citation type="submission" date="2018-12" db="EMBL/GenBank/DDBJ databases">
        <authorList>
            <person name="Syme R.A."/>
            <person name="Farfan-Caceres L."/>
            <person name="Lichtenzveig J."/>
        </authorList>
    </citation>
    <scope>NUCLEOTIDE SEQUENCE</scope>
    <source>
        <strain evidence="7">Al4</strain>
    </source>
</reference>
<dbReference type="InterPro" id="IPR019442">
    <property type="entry name" value="THADA/TRM732_DUF2428"/>
</dbReference>
<dbReference type="InterPro" id="IPR056843">
    <property type="entry name" value="THADA-like_TPR"/>
</dbReference>
<evidence type="ECO:0000259" key="4">
    <source>
        <dbReference type="Pfam" id="PF10350"/>
    </source>
</evidence>
<accession>A0A8H7ME34</accession>
<evidence type="ECO:0000259" key="5">
    <source>
        <dbReference type="Pfam" id="PF25150"/>
    </source>
</evidence>
<dbReference type="SUPFAM" id="SSF48371">
    <property type="entry name" value="ARM repeat"/>
    <property type="match status" value="3"/>
</dbReference>
<name>A0A8H7ME34_9PLEO</name>
<comment type="similarity">
    <text evidence="1">Belongs to the THADA family.</text>
</comment>
<evidence type="ECO:0008006" key="9">
    <source>
        <dbReference type="Google" id="ProtNLM"/>
    </source>
</evidence>
<dbReference type="InterPro" id="IPR016024">
    <property type="entry name" value="ARM-type_fold"/>
</dbReference>
<dbReference type="GO" id="GO:0005829">
    <property type="term" value="C:cytosol"/>
    <property type="evidence" value="ECO:0007669"/>
    <property type="project" value="TreeGrafter"/>
</dbReference>
<comment type="caution">
    <text evidence="7">The sequence shown here is derived from an EMBL/GenBank/DDBJ whole genome shotgun (WGS) entry which is preliminary data.</text>
</comment>
<dbReference type="Pfam" id="PF25150">
    <property type="entry name" value="TPR_Trm732"/>
    <property type="match status" value="1"/>
</dbReference>
<feature type="region of interest" description="Disordered" evidence="3">
    <location>
        <begin position="1561"/>
        <end position="1604"/>
    </location>
</feature>
<protein>
    <recommendedName>
        <fullName evidence="9">DUF2428 domain-containing protein</fullName>
    </recommendedName>
</protein>
<dbReference type="GO" id="GO:0030488">
    <property type="term" value="P:tRNA methylation"/>
    <property type="evidence" value="ECO:0007669"/>
    <property type="project" value="TreeGrafter"/>
</dbReference>
<feature type="compositionally biased region" description="Basic and acidic residues" evidence="3">
    <location>
        <begin position="1573"/>
        <end position="1596"/>
    </location>
</feature>
<dbReference type="PANTHER" id="PTHR14387:SF0">
    <property type="entry name" value="DUF2428 DOMAIN-CONTAINING PROTEIN"/>
    <property type="match status" value="1"/>
</dbReference>
<proteinExistence type="inferred from homology"/>
<keyword evidence="8" id="KW-1185">Reference proteome</keyword>
<dbReference type="EMBL" id="RZGK01000020">
    <property type="protein sequence ID" value="KAF9691508.1"/>
    <property type="molecule type" value="Genomic_DNA"/>
</dbReference>
<evidence type="ECO:0000259" key="6">
    <source>
        <dbReference type="Pfam" id="PF25151"/>
    </source>
</evidence>
<evidence type="ECO:0000313" key="7">
    <source>
        <dbReference type="EMBL" id="KAF9691508.1"/>
    </source>
</evidence>
<feature type="domain" description="tRNA (32-2'-O)-methyltransferase regulator THADA-like C-terminal TPR repeats region" evidence="6">
    <location>
        <begin position="938"/>
        <end position="1096"/>
    </location>
</feature>